<keyword evidence="3" id="KW-0479">Metal-binding</keyword>
<keyword evidence="2" id="KW-0349">Heme</keyword>
<dbReference type="GO" id="GO:0046872">
    <property type="term" value="F:metal ion binding"/>
    <property type="evidence" value="ECO:0007669"/>
    <property type="project" value="UniProtKB-KW"/>
</dbReference>
<evidence type="ECO:0000256" key="5">
    <source>
        <dbReference type="ARBA" id="ARBA00023004"/>
    </source>
</evidence>
<comment type="caution">
    <text evidence="7">The sequence shown here is derived from an EMBL/GenBank/DDBJ whole genome shotgun (WGS) entry which is preliminary data.</text>
</comment>
<evidence type="ECO:0000256" key="1">
    <source>
        <dbReference type="ARBA" id="ARBA00010617"/>
    </source>
</evidence>
<evidence type="ECO:0000313" key="8">
    <source>
        <dbReference type="Proteomes" id="UP001291623"/>
    </source>
</evidence>
<keyword evidence="6" id="KW-0503">Monooxygenase</keyword>
<sequence>MLEDVFMDHMAARMIDHIATKIDDDENLVDVLLKIQKSENQLTCDNIKAVIWVWPGEKENSNNLDWAISEMLKNPMSYKNPNKGQNKSSVLMNLSMGKRGESWKLASKYSMKKLGEVASAEGYKSNLSTL</sequence>
<proteinExistence type="inferred from homology"/>
<protein>
    <submittedName>
        <fullName evidence="7">Uncharacterized protein</fullName>
    </submittedName>
</protein>
<dbReference type="PANTHER" id="PTHR47953">
    <property type="entry name" value="OS08G0105600 PROTEIN"/>
    <property type="match status" value="1"/>
</dbReference>
<accession>A0AAE1UN57</accession>
<comment type="similarity">
    <text evidence="1">Belongs to the cytochrome P450 family.</text>
</comment>
<dbReference type="PANTHER" id="PTHR47953:SF16">
    <property type="entry name" value="CYTOCHROME P450 71D8"/>
    <property type="match status" value="1"/>
</dbReference>
<dbReference type="EMBL" id="JAVYJV010000024">
    <property type="protein sequence ID" value="KAK4338138.1"/>
    <property type="molecule type" value="Genomic_DNA"/>
</dbReference>
<gene>
    <name evidence="7" type="ORF">RND71_042625</name>
</gene>
<keyword evidence="4" id="KW-0560">Oxidoreductase</keyword>
<dbReference type="Proteomes" id="UP001291623">
    <property type="component" value="Unassembled WGS sequence"/>
</dbReference>
<keyword evidence="5" id="KW-0408">Iron</keyword>
<dbReference type="InterPro" id="IPR052306">
    <property type="entry name" value="CYP450_71D"/>
</dbReference>
<evidence type="ECO:0000256" key="3">
    <source>
        <dbReference type="ARBA" id="ARBA00022723"/>
    </source>
</evidence>
<organism evidence="7 8">
    <name type="scientific">Anisodus tanguticus</name>
    <dbReference type="NCBI Taxonomy" id="243964"/>
    <lineage>
        <taxon>Eukaryota</taxon>
        <taxon>Viridiplantae</taxon>
        <taxon>Streptophyta</taxon>
        <taxon>Embryophyta</taxon>
        <taxon>Tracheophyta</taxon>
        <taxon>Spermatophyta</taxon>
        <taxon>Magnoliopsida</taxon>
        <taxon>eudicotyledons</taxon>
        <taxon>Gunneridae</taxon>
        <taxon>Pentapetalae</taxon>
        <taxon>asterids</taxon>
        <taxon>lamiids</taxon>
        <taxon>Solanales</taxon>
        <taxon>Solanaceae</taxon>
        <taxon>Solanoideae</taxon>
        <taxon>Hyoscyameae</taxon>
        <taxon>Anisodus</taxon>
    </lineage>
</organism>
<evidence type="ECO:0000256" key="2">
    <source>
        <dbReference type="ARBA" id="ARBA00022617"/>
    </source>
</evidence>
<keyword evidence="8" id="KW-1185">Reference proteome</keyword>
<evidence type="ECO:0000256" key="4">
    <source>
        <dbReference type="ARBA" id="ARBA00023002"/>
    </source>
</evidence>
<evidence type="ECO:0000256" key="6">
    <source>
        <dbReference type="ARBA" id="ARBA00023033"/>
    </source>
</evidence>
<dbReference type="GO" id="GO:0004497">
    <property type="term" value="F:monooxygenase activity"/>
    <property type="evidence" value="ECO:0007669"/>
    <property type="project" value="UniProtKB-KW"/>
</dbReference>
<name>A0AAE1UN57_9SOLA</name>
<evidence type="ECO:0000313" key="7">
    <source>
        <dbReference type="EMBL" id="KAK4338138.1"/>
    </source>
</evidence>
<dbReference type="AlphaFoldDB" id="A0AAE1UN57"/>
<reference evidence="7" key="1">
    <citation type="submission" date="2023-12" db="EMBL/GenBank/DDBJ databases">
        <title>Genome assembly of Anisodus tanguticus.</title>
        <authorList>
            <person name="Wang Y.-J."/>
        </authorList>
    </citation>
    <scope>NUCLEOTIDE SEQUENCE</scope>
    <source>
        <strain evidence="7">KB-2021</strain>
        <tissue evidence="7">Leaf</tissue>
    </source>
</reference>